<reference evidence="1" key="1">
    <citation type="submission" date="2021-06" db="EMBL/GenBank/DDBJ databases">
        <authorList>
            <person name="Kallberg Y."/>
            <person name="Tangrot J."/>
            <person name="Rosling A."/>
        </authorList>
    </citation>
    <scope>NUCLEOTIDE SEQUENCE</scope>
    <source>
        <strain evidence="1">BR232B</strain>
    </source>
</reference>
<dbReference type="EMBL" id="CAJVPI010001224">
    <property type="protein sequence ID" value="CAG8601626.1"/>
    <property type="molecule type" value="Genomic_DNA"/>
</dbReference>
<evidence type="ECO:0000313" key="1">
    <source>
        <dbReference type="EMBL" id="CAG8601626.1"/>
    </source>
</evidence>
<proteinExistence type="predicted"/>
<gene>
    <name evidence="1" type="ORF">PBRASI_LOCUS7674</name>
</gene>
<dbReference type="Proteomes" id="UP000789739">
    <property type="component" value="Unassembled WGS sequence"/>
</dbReference>
<dbReference type="OrthoDB" id="10416003at2759"/>
<keyword evidence="2" id="KW-1185">Reference proteome</keyword>
<evidence type="ECO:0000313" key="2">
    <source>
        <dbReference type="Proteomes" id="UP000789739"/>
    </source>
</evidence>
<organism evidence="1 2">
    <name type="scientific">Paraglomus brasilianum</name>
    <dbReference type="NCBI Taxonomy" id="144538"/>
    <lineage>
        <taxon>Eukaryota</taxon>
        <taxon>Fungi</taxon>
        <taxon>Fungi incertae sedis</taxon>
        <taxon>Mucoromycota</taxon>
        <taxon>Glomeromycotina</taxon>
        <taxon>Glomeromycetes</taxon>
        <taxon>Paraglomerales</taxon>
        <taxon>Paraglomeraceae</taxon>
        <taxon>Paraglomus</taxon>
    </lineage>
</organism>
<accession>A0A9N9CIZ6</accession>
<name>A0A9N9CIZ6_9GLOM</name>
<sequence length="187" mass="20725">MSEPNNMNNNYIGHYNICQSTYPEDVNSDDANTQDFLPSVASVSLPENVDVMSNTMNSMDYEDTGDYTGDYALYQGNPSVSHFHPGNVDTVNGQLNTLNHDQAETHENSSYPLPVPFQTVCDPYFDTMNDGSTDNHFGVINNSSTSYIFTHDPTGTGYVVTKVEHTQLVLGRMSAADFNHMLATTRM</sequence>
<dbReference type="AlphaFoldDB" id="A0A9N9CIZ6"/>
<comment type="caution">
    <text evidence="1">The sequence shown here is derived from an EMBL/GenBank/DDBJ whole genome shotgun (WGS) entry which is preliminary data.</text>
</comment>
<protein>
    <submittedName>
        <fullName evidence="1">7376_t:CDS:1</fullName>
    </submittedName>
</protein>